<feature type="binding site" evidence="2">
    <location>
        <position position="104"/>
    </location>
    <ligand>
        <name>Mn(2+)</name>
        <dbReference type="ChEBI" id="CHEBI:29035"/>
        <label>2</label>
    </ligand>
</feature>
<evidence type="ECO:0000256" key="2">
    <source>
        <dbReference type="PIRSR" id="PIRSR005962-1"/>
    </source>
</evidence>
<evidence type="ECO:0000259" key="3">
    <source>
        <dbReference type="Pfam" id="PF07687"/>
    </source>
</evidence>
<dbReference type="Pfam" id="PF07687">
    <property type="entry name" value="M20_dimer"/>
    <property type="match status" value="1"/>
</dbReference>
<dbReference type="Pfam" id="PF01546">
    <property type="entry name" value="Peptidase_M20"/>
    <property type="match status" value="1"/>
</dbReference>
<dbReference type="PANTHER" id="PTHR11014">
    <property type="entry name" value="PEPTIDASE M20 FAMILY MEMBER"/>
    <property type="match status" value="1"/>
</dbReference>
<keyword evidence="2" id="KW-0479">Metal-binding</keyword>
<sequence length="392" mass="43507">MSEIFNEIKKMHDEFTEIRRYLHKYPELGLEEYETTKFIKKKLTEYNIDICSYNIETGVVALLEGEQNKSDKVVGLRADIDALPMTEKTDLEYSSQNDGIMHSCGHDGHAAILLGVAKYLSENRDKFSGKVKFIFQPGEETLKGAQTLVDNGVLKDPKPDVLVGLHGDPDLTVGKVGVKPNGFMASGDKFHITVKGTGGHGAYPHRSYDPILASSNLVMALQGIVSREINALDSAVISVCIINGGNAFNIIPEEIELKGTARCHTPEVRKQIEEKMERVIKNVVSTYGCDYEFTYEHGVPAVINDEDTTEEVVKAAKEVLSQDSVVDIPARMGSEDFSVLSTNVERSTFFRLGITKPDTPMVSQHNEKFDFNDEAIPYGMSVLTQFVFNQLS</sequence>
<evidence type="ECO:0000313" key="5">
    <source>
        <dbReference type="Proteomes" id="UP000214588"/>
    </source>
</evidence>
<reference evidence="4 5" key="1">
    <citation type="submission" date="2017-06" db="EMBL/GenBank/DDBJ databases">
        <title>Draft Genome Sequence of Natranaerobius trueperi halophilic, alkalithermophilic bacteria from soda lakes.</title>
        <authorList>
            <person name="Zhao B."/>
        </authorList>
    </citation>
    <scope>NUCLEOTIDE SEQUENCE [LARGE SCALE GENOMIC DNA]</scope>
    <source>
        <strain evidence="4 5">DSM 18760</strain>
    </source>
</reference>
<dbReference type="CDD" id="cd03886">
    <property type="entry name" value="M20_Acy1"/>
    <property type="match status" value="1"/>
</dbReference>
<dbReference type="GO" id="GO:0046872">
    <property type="term" value="F:metal ion binding"/>
    <property type="evidence" value="ECO:0007669"/>
    <property type="project" value="UniProtKB-KW"/>
</dbReference>
<feature type="binding site" evidence="2">
    <location>
        <position position="140"/>
    </location>
    <ligand>
        <name>Mn(2+)</name>
        <dbReference type="ChEBI" id="CHEBI:29035"/>
        <label>2</label>
    </ligand>
</feature>
<keyword evidence="1" id="KW-0378">Hydrolase</keyword>
<dbReference type="InterPro" id="IPR011650">
    <property type="entry name" value="Peptidase_M20_dimer"/>
</dbReference>
<feature type="binding site" evidence="2">
    <location>
        <position position="166"/>
    </location>
    <ligand>
        <name>Mn(2+)</name>
        <dbReference type="ChEBI" id="CHEBI:29035"/>
        <label>2</label>
    </ligand>
</feature>
<dbReference type="GO" id="GO:0050118">
    <property type="term" value="F:N-acetyldiaminopimelate deacetylase activity"/>
    <property type="evidence" value="ECO:0007669"/>
    <property type="project" value="UniProtKB-ARBA"/>
</dbReference>
<evidence type="ECO:0000313" key="4">
    <source>
        <dbReference type="EMBL" id="OWZ85038.1"/>
    </source>
</evidence>
<accession>A0A226C166</accession>
<feature type="binding site" evidence="2">
    <location>
        <position position="365"/>
    </location>
    <ligand>
        <name>Mn(2+)</name>
        <dbReference type="ChEBI" id="CHEBI:29035"/>
        <label>2</label>
    </ligand>
</feature>
<proteinExistence type="predicted"/>
<dbReference type="RefSeq" id="WP_089022461.1">
    <property type="nucleotide sequence ID" value="NZ_NIQC01000001.1"/>
</dbReference>
<dbReference type="GO" id="GO:0019877">
    <property type="term" value="P:diaminopimelate biosynthetic process"/>
    <property type="evidence" value="ECO:0007669"/>
    <property type="project" value="UniProtKB-ARBA"/>
</dbReference>
<gene>
    <name evidence="4" type="ORF">CDO51_01185</name>
</gene>
<dbReference type="InterPro" id="IPR036264">
    <property type="entry name" value="Bact_exopeptidase_dim_dom"/>
</dbReference>
<comment type="cofactor">
    <cofactor evidence="2">
        <name>Mn(2+)</name>
        <dbReference type="ChEBI" id="CHEBI:29035"/>
    </cofactor>
    <text evidence="2">The Mn(2+) ion enhances activity.</text>
</comment>
<organism evidence="4 5">
    <name type="scientific">Natranaerobius trueperi</name>
    <dbReference type="NCBI Taxonomy" id="759412"/>
    <lineage>
        <taxon>Bacteria</taxon>
        <taxon>Bacillati</taxon>
        <taxon>Bacillota</taxon>
        <taxon>Clostridia</taxon>
        <taxon>Natranaerobiales</taxon>
        <taxon>Natranaerobiaceae</taxon>
        <taxon>Natranaerobius</taxon>
    </lineage>
</organism>
<protein>
    <submittedName>
        <fullName evidence="4">Peptidase M20</fullName>
    </submittedName>
</protein>
<dbReference type="AlphaFoldDB" id="A0A226C166"/>
<dbReference type="PANTHER" id="PTHR11014:SF63">
    <property type="entry name" value="METALLOPEPTIDASE, PUTATIVE (AFU_ORTHOLOGUE AFUA_6G09600)-RELATED"/>
    <property type="match status" value="1"/>
</dbReference>
<comment type="caution">
    <text evidence="4">The sequence shown here is derived from an EMBL/GenBank/DDBJ whole genome shotgun (WGS) entry which is preliminary data.</text>
</comment>
<dbReference type="InterPro" id="IPR002933">
    <property type="entry name" value="Peptidase_M20"/>
</dbReference>
<name>A0A226C166_9FIRM</name>
<feature type="domain" description="Peptidase M20 dimerisation" evidence="3">
    <location>
        <begin position="190"/>
        <end position="283"/>
    </location>
</feature>
<keyword evidence="5" id="KW-1185">Reference proteome</keyword>
<keyword evidence="2" id="KW-0464">Manganese</keyword>
<dbReference type="SUPFAM" id="SSF53187">
    <property type="entry name" value="Zn-dependent exopeptidases"/>
    <property type="match status" value="1"/>
</dbReference>
<dbReference type="NCBIfam" id="TIGR01891">
    <property type="entry name" value="amidohydrolases"/>
    <property type="match status" value="1"/>
</dbReference>
<dbReference type="OrthoDB" id="9776731at2"/>
<dbReference type="FunFam" id="3.30.70.360:FF:000001">
    <property type="entry name" value="N-acetyldiaminopimelate deacetylase"/>
    <property type="match status" value="1"/>
</dbReference>
<evidence type="ECO:0000256" key="1">
    <source>
        <dbReference type="ARBA" id="ARBA00022801"/>
    </source>
</evidence>
<dbReference type="Gene3D" id="3.30.70.360">
    <property type="match status" value="1"/>
</dbReference>
<dbReference type="Proteomes" id="UP000214588">
    <property type="component" value="Unassembled WGS sequence"/>
</dbReference>
<dbReference type="SUPFAM" id="SSF55031">
    <property type="entry name" value="Bacterial exopeptidase dimerisation domain"/>
    <property type="match status" value="1"/>
</dbReference>
<feature type="binding site" evidence="2">
    <location>
        <position position="106"/>
    </location>
    <ligand>
        <name>Mn(2+)</name>
        <dbReference type="ChEBI" id="CHEBI:29035"/>
        <label>2</label>
    </ligand>
</feature>
<dbReference type="InterPro" id="IPR017439">
    <property type="entry name" value="Amidohydrolase"/>
</dbReference>
<dbReference type="PIRSF" id="PIRSF005962">
    <property type="entry name" value="Pept_M20D_amidohydro"/>
    <property type="match status" value="1"/>
</dbReference>
<dbReference type="Gene3D" id="3.40.630.10">
    <property type="entry name" value="Zn peptidases"/>
    <property type="match status" value="1"/>
</dbReference>
<dbReference type="EMBL" id="NIQC01000001">
    <property type="protein sequence ID" value="OWZ85038.1"/>
    <property type="molecule type" value="Genomic_DNA"/>
</dbReference>